<comment type="caution">
    <text evidence="2">The sequence shown here is derived from an EMBL/GenBank/DDBJ whole genome shotgun (WGS) entry which is preliminary data.</text>
</comment>
<dbReference type="AlphaFoldDB" id="A0A8X6MZ44"/>
<organism evidence="2 3">
    <name type="scientific">Nephila pilipes</name>
    <name type="common">Giant wood spider</name>
    <name type="synonym">Nephila maculata</name>
    <dbReference type="NCBI Taxonomy" id="299642"/>
    <lineage>
        <taxon>Eukaryota</taxon>
        <taxon>Metazoa</taxon>
        <taxon>Ecdysozoa</taxon>
        <taxon>Arthropoda</taxon>
        <taxon>Chelicerata</taxon>
        <taxon>Arachnida</taxon>
        <taxon>Araneae</taxon>
        <taxon>Araneomorphae</taxon>
        <taxon>Entelegynae</taxon>
        <taxon>Araneoidea</taxon>
        <taxon>Nephilidae</taxon>
        <taxon>Nephila</taxon>
    </lineage>
</organism>
<accession>A0A8X6MZ44</accession>
<dbReference type="Proteomes" id="UP000887013">
    <property type="component" value="Unassembled WGS sequence"/>
</dbReference>
<feature type="compositionally biased region" description="Low complexity" evidence="1">
    <location>
        <begin position="151"/>
        <end position="162"/>
    </location>
</feature>
<proteinExistence type="predicted"/>
<sequence>VIWKGGKLIAVSVDQVRIYLPRERDEGVVETVGLDSEGSRAEHVEIESSKGLARGGSTKEKQCRSKRMRSKGWTESCNKQERWHLSKRRPPVRLNWQKRRAPSSLVKNTEVKRLPHENFKWRKMPIPVSFPLGGTRKMTRREAVDENQVLSGRSSSGPSRGSNVKSKVLPRRSSPHPPRNGLCISERQTATGKISPYLTRAGGIEIARRRSRFRPYK</sequence>
<gene>
    <name evidence="2" type="ORF">NPIL_150431</name>
</gene>
<name>A0A8X6MZ44_NEPPI</name>
<feature type="region of interest" description="Disordered" evidence="1">
    <location>
        <begin position="137"/>
        <end position="196"/>
    </location>
</feature>
<evidence type="ECO:0000313" key="3">
    <source>
        <dbReference type="Proteomes" id="UP000887013"/>
    </source>
</evidence>
<keyword evidence="3" id="KW-1185">Reference proteome</keyword>
<dbReference type="EMBL" id="BMAW01098582">
    <property type="protein sequence ID" value="GFS85515.1"/>
    <property type="molecule type" value="Genomic_DNA"/>
</dbReference>
<evidence type="ECO:0000313" key="2">
    <source>
        <dbReference type="EMBL" id="GFS85515.1"/>
    </source>
</evidence>
<evidence type="ECO:0000256" key="1">
    <source>
        <dbReference type="SAM" id="MobiDB-lite"/>
    </source>
</evidence>
<feature type="region of interest" description="Disordered" evidence="1">
    <location>
        <begin position="49"/>
        <end position="75"/>
    </location>
</feature>
<feature type="non-terminal residue" evidence="2">
    <location>
        <position position="1"/>
    </location>
</feature>
<reference evidence="2" key="1">
    <citation type="submission" date="2020-08" db="EMBL/GenBank/DDBJ databases">
        <title>Multicomponent nature underlies the extraordinary mechanical properties of spider dragline silk.</title>
        <authorList>
            <person name="Kono N."/>
            <person name="Nakamura H."/>
            <person name="Mori M."/>
            <person name="Yoshida Y."/>
            <person name="Ohtoshi R."/>
            <person name="Malay A.D."/>
            <person name="Moran D.A.P."/>
            <person name="Tomita M."/>
            <person name="Numata K."/>
            <person name="Arakawa K."/>
        </authorList>
    </citation>
    <scope>NUCLEOTIDE SEQUENCE</scope>
</reference>
<protein>
    <submittedName>
        <fullName evidence="2">Uncharacterized protein</fullName>
    </submittedName>
</protein>